<feature type="transmembrane region" description="Helical" evidence="8">
    <location>
        <begin position="356"/>
        <end position="375"/>
    </location>
</feature>
<feature type="transmembrane region" description="Helical" evidence="8">
    <location>
        <begin position="327"/>
        <end position="350"/>
    </location>
</feature>
<comment type="caution">
    <text evidence="9">The sequence shown here is derived from an EMBL/GenBank/DDBJ whole genome shotgun (WGS) entry which is preliminary data.</text>
</comment>
<keyword evidence="5 8" id="KW-1133">Transmembrane helix</keyword>
<evidence type="ECO:0000256" key="1">
    <source>
        <dbReference type="ARBA" id="ARBA00004141"/>
    </source>
</evidence>
<comment type="subcellular location">
    <subcellularLocation>
        <location evidence="1">Membrane</location>
        <topology evidence="1">Multi-pass membrane protein</topology>
    </subcellularLocation>
</comment>
<feature type="transmembrane region" description="Helical" evidence="8">
    <location>
        <begin position="80"/>
        <end position="98"/>
    </location>
</feature>
<feature type="transmembrane region" description="Helical" evidence="8">
    <location>
        <begin position="196"/>
        <end position="214"/>
    </location>
</feature>
<dbReference type="GO" id="GO:0005886">
    <property type="term" value="C:plasma membrane"/>
    <property type="evidence" value="ECO:0007669"/>
    <property type="project" value="TreeGrafter"/>
</dbReference>
<dbReference type="PANTHER" id="PTHR48086:SF8">
    <property type="entry name" value="MONOCARBOXYLIC ACID PERMEASE"/>
    <property type="match status" value="1"/>
</dbReference>
<gene>
    <name evidence="9" type="ORF">FG385_13895</name>
</gene>
<dbReference type="AlphaFoldDB" id="A0A5C4M5T0"/>
<evidence type="ECO:0000313" key="9">
    <source>
        <dbReference type="EMBL" id="TNC25866.1"/>
    </source>
</evidence>
<evidence type="ECO:0000256" key="3">
    <source>
        <dbReference type="ARBA" id="ARBA00022448"/>
    </source>
</evidence>
<dbReference type="Gene3D" id="1.20.1730.10">
    <property type="entry name" value="Sodium/glucose cotransporter"/>
    <property type="match status" value="1"/>
</dbReference>
<reference evidence="9 10" key="1">
    <citation type="submission" date="2019-06" db="EMBL/GenBank/DDBJ databases">
        <title>Amycolatopsis alkalitolerans sp. nov., isolated from Gastrodia elata Blume.</title>
        <authorList>
            <person name="Narsing Rao M.P."/>
            <person name="Li W.J."/>
        </authorList>
    </citation>
    <scope>NUCLEOTIDE SEQUENCE [LARGE SCALE GENOMIC DNA]</scope>
    <source>
        <strain evidence="9 10">SYSUP0005</strain>
    </source>
</reference>
<keyword evidence="10" id="KW-1185">Reference proteome</keyword>
<evidence type="ECO:0000256" key="6">
    <source>
        <dbReference type="ARBA" id="ARBA00023136"/>
    </source>
</evidence>
<accession>A0A5C4M5T0</accession>
<dbReference type="OrthoDB" id="3636885at2"/>
<dbReference type="PROSITE" id="PS50283">
    <property type="entry name" value="NA_SOLUT_SYMP_3"/>
    <property type="match status" value="1"/>
</dbReference>
<evidence type="ECO:0000256" key="2">
    <source>
        <dbReference type="ARBA" id="ARBA00006434"/>
    </source>
</evidence>
<keyword evidence="3" id="KW-0813">Transport</keyword>
<keyword evidence="4 8" id="KW-0812">Transmembrane</keyword>
<dbReference type="InterPro" id="IPR050277">
    <property type="entry name" value="Sodium:Solute_Symporter"/>
</dbReference>
<evidence type="ECO:0000256" key="8">
    <source>
        <dbReference type="SAM" id="Phobius"/>
    </source>
</evidence>
<dbReference type="PANTHER" id="PTHR48086">
    <property type="entry name" value="SODIUM/PROLINE SYMPORTER-RELATED"/>
    <property type="match status" value="1"/>
</dbReference>
<evidence type="ECO:0000256" key="7">
    <source>
        <dbReference type="RuleBase" id="RU362091"/>
    </source>
</evidence>
<name>A0A5C4M5T0_9PSEU</name>
<dbReference type="InterPro" id="IPR001734">
    <property type="entry name" value="Na/solute_symporter"/>
</dbReference>
<evidence type="ECO:0000256" key="5">
    <source>
        <dbReference type="ARBA" id="ARBA00022989"/>
    </source>
</evidence>
<evidence type="ECO:0000256" key="4">
    <source>
        <dbReference type="ARBA" id="ARBA00022692"/>
    </source>
</evidence>
<feature type="transmembrane region" description="Helical" evidence="8">
    <location>
        <begin position="235"/>
        <end position="259"/>
    </location>
</feature>
<feature type="transmembrane region" description="Helical" evidence="8">
    <location>
        <begin position="118"/>
        <end position="137"/>
    </location>
</feature>
<dbReference type="GO" id="GO:0022857">
    <property type="term" value="F:transmembrane transporter activity"/>
    <property type="evidence" value="ECO:0007669"/>
    <property type="project" value="InterPro"/>
</dbReference>
<organism evidence="9 10">
    <name type="scientific">Amycolatopsis alkalitolerans</name>
    <dbReference type="NCBI Taxonomy" id="2547244"/>
    <lineage>
        <taxon>Bacteria</taxon>
        <taxon>Bacillati</taxon>
        <taxon>Actinomycetota</taxon>
        <taxon>Actinomycetes</taxon>
        <taxon>Pseudonocardiales</taxon>
        <taxon>Pseudonocardiaceae</taxon>
        <taxon>Amycolatopsis</taxon>
    </lineage>
</organism>
<comment type="similarity">
    <text evidence="2 7">Belongs to the sodium:solute symporter (SSF) (TC 2.A.21) family.</text>
</comment>
<dbReference type="Proteomes" id="UP000305546">
    <property type="component" value="Unassembled WGS sequence"/>
</dbReference>
<dbReference type="EMBL" id="VDFW01000010">
    <property type="protein sequence ID" value="TNC25866.1"/>
    <property type="molecule type" value="Genomic_DNA"/>
</dbReference>
<feature type="transmembrane region" description="Helical" evidence="8">
    <location>
        <begin position="43"/>
        <end position="59"/>
    </location>
</feature>
<keyword evidence="6 8" id="KW-0472">Membrane</keyword>
<dbReference type="CDD" id="cd10322">
    <property type="entry name" value="SLC5sbd"/>
    <property type="match status" value="1"/>
</dbReference>
<dbReference type="Pfam" id="PF00474">
    <property type="entry name" value="SSF"/>
    <property type="match status" value="1"/>
</dbReference>
<sequence>MGSLLLWFLLGSEIYTAFTFQGLAGYSYSKGAAGFYNVAQNDVAYAIAFLVLPCIWMLGKKFGYVTQADFIAHRYASKPLGVFVALATALIMIAYIDLNIEGLSAIFRILGDGAISPALGNVLAFVVLACAVFIGGIRGNAIQSVIKDLLMFAAVAALFIAVPLTFFHGFGDMYSSFTQRIPEYFQLPSAPAPKLGPVWLISTVLVTGVGQWMWPQWFGTAFTASSPTALKRQAVLMPFYQIVKVAVLTVGFAAVVALGTGLVGNDVVMHMMREVFPGWVLVLIAIAAMLSAIVPAGPIVMTSASLLSRNVVHALKPDLPARTVFTLTRVLVFPLIGAALVLTLVAPALIVSVLLVAYAFITQLFPAVIVGGIFWKRATKQGVLAGLIVGWGVTAGLMLSHHDPLFGVNAGLVALVANLVVFAAVSVCTKPSPTAEDVGSMLRGIAEESRVTDPAKSRLAPSST</sequence>
<evidence type="ECO:0000313" key="10">
    <source>
        <dbReference type="Proteomes" id="UP000305546"/>
    </source>
</evidence>
<proteinExistence type="inferred from homology"/>
<protein>
    <submittedName>
        <fullName evidence="9">Sodium:solute symporter family protein</fullName>
    </submittedName>
</protein>
<feature type="transmembrane region" description="Helical" evidence="8">
    <location>
        <begin position="405"/>
        <end position="425"/>
    </location>
</feature>
<feature type="transmembrane region" description="Helical" evidence="8">
    <location>
        <begin position="382"/>
        <end position="399"/>
    </location>
</feature>
<feature type="transmembrane region" description="Helical" evidence="8">
    <location>
        <begin position="149"/>
        <end position="170"/>
    </location>
</feature>
<feature type="transmembrane region" description="Helical" evidence="8">
    <location>
        <begin position="279"/>
        <end position="307"/>
    </location>
</feature>
<dbReference type="InterPro" id="IPR038377">
    <property type="entry name" value="Na/Glc_symporter_sf"/>
</dbReference>